<evidence type="ECO:0000313" key="4">
    <source>
        <dbReference type="Proteomes" id="UP000622317"/>
    </source>
</evidence>
<gene>
    <name evidence="3" type="ORF">IEN85_00150</name>
</gene>
<dbReference type="SUPFAM" id="SSF55298">
    <property type="entry name" value="YjgF-like"/>
    <property type="match status" value="1"/>
</dbReference>
<protein>
    <submittedName>
        <fullName evidence="3">RidA family protein</fullName>
    </submittedName>
</protein>
<comment type="caution">
    <text evidence="3">The sequence shown here is derived from an EMBL/GenBank/DDBJ whole genome shotgun (WGS) entry which is preliminary data.</text>
</comment>
<dbReference type="Pfam" id="PF14588">
    <property type="entry name" value="YjgF_endoribonc"/>
    <property type="match status" value="1"/>
</dbReference>
<dbReference type="PANTHER" id="PTHR43760:SF1">
    <property type="entry name" value="ENDORIBONUCLEASE L-PSP_CHORISMATE MUTASE-LIKE DOMAIN-CONTAINING PROTEIN"/>
    <property type="match status" value="1"/>
</dbReference>
<evidence type="ECO:0000256" key="1">
    <source>
        <dbReference type="SAM" id="SignalP"/>
    </source>
</evidence>
<evidence type="ECO:0000313" key="3">
    <source>
        <dbReference type="EMBL" id="MBD5777903.1"/>
    </source>
</evidence>
<dbReference type="PANTHER" id="PTHR43760">
    <property type="entry name" value="ENDORIBONUCLEASE-RELATED"/>
    <property type="match status" value="1"/>
</dbReference>
<dbReference type="CDD" id="cd02199">
    <property type="entry name" value="YjgF_YER057c_UK114_like_1"/>
    <property type="match status" value="1"/>
</dbReference>
<evidence type="ECO:0000259" key="2">
    <source>
        <dbReference type="Pfam" id="PF14588"/>
    </source>
</evidence>
<feature type="chain" id="PRO_5037090328" evidence="1">
    <location>
        <begin position="23"/>
        <end position="174"/>
    </location>
</feature>
<sequence>MKKRILATACLTLTCISFASCADTPEKRLQELDITLAQSNAPVANYVSAVRSGNLIFLAGHLPKRSDGSLVTGKLGRDLATQEGYEAARLTAIALVSTLKSELGDLSKVKRIVKVSGMVNATPDYTEHSKVINGCSDLLVDVFGEQGRHARVACGYVSLPLDAAVEIDLIIEVE</sequence>
<dbReference type="EMBL" id="JACYFG010000002">
    <property type="protein sequence ID" value="MBD5777903.1"/>
    <property type="molecule type" value="Genomic_DNA"/>
</dbReference>
<dbReference type="PROSITE" id="PS51257">
    <property type="entry name" value="PROKAR_LIPOPROTEIN"/>
    <property type="match status" value="1"/>
</dbReference>
<name>A0A927F6J5_9BACT</name>
<keyword evidence="1" id="KW-0732">Signal</keyword>
<feature type="domain" description="Endoribonuclease L-PSP/chorismate mutase-like" evidence="2">
    <location>
        <begin position="27"/>
        <end position="171"/>
    </location>
</feature>
<dbReference type="Proteomes" id="UP000622317">
    <property type="component" value="Unassembled WGS sequence"/>
</dbReference>
<dbReference type="InterPro" id="IPR035959">
    <property type="entry name" value="RutC-like_sf"/>
</dbReference>
<organism evidence="3 4">
    <name type="scientific">Pelagicoccus enzymogenes</name>
    <dbReference type="NCBI Taxonomy" id="2773457"/>
    <lineage>
        <taxon>Bacteria</taxon>
        <taxon>Pseudomonadati</taxon>
        <taxon>Verrucomicrobiota</taxon>
        <taxon>Opitutia</taxon>
        <taxon>Puniceicoccales</taxon>
        <taxon>Pelagicoccaceae</taxon>
        <taxon>Pelagicoccus</taxon>
    </lineage>
</organism>
<dbReference type="RefSeq" id="WP_191615035.1">
    <property type="nucleotide sequence ID" value="NZ_JACYFG010000002.1"/>
</dbReference>
<keyword evidence="4" id="KW-1185">Reference proteome</keyword>
<feature type="signal peptide" evidence="1">
    <location>
        <begin position="1"/>
        <end position="22"/>
    </location>
</feature>
<dbReference type="InterPro" id="IPR013813">
    <property type="entry name" value="Endoribo_LPSP/chorism_mut-like"/>
</dbReference>
<accession>A0A927F6J5</accession>
<proteinExistence type="predicted"/>
<reference evidence="3" key="1">
    <citation type="submission" date="2020-09" db="EMBL/GenBank/DDBJ databases">
        <title>Pelagicoccus enzymogenes sp. nov. with an EPS production, isolated from marine sediment.</title>
        <authorList>
            <person name="Feng X."/>
        </authorList>
    </citation>
    <scope>NUCLEOTIDE SEQUENCE</scope>
    <source>
        <strain evidence="3">NFK12</strain>
    </source>
</reference>
<dbReference type="Gene3D" id="3.30.1330.40">
    <property type="entry name" value="RutC-like"/>
    <property type="match status" value="1"/>
</dbReference>
<dbReference type="AlphaFoldDB" id="A0A927F6J5"/>